<keyword evidence="6" id="KW-1185">Reference proteome</keyword>
<dbReference type="InterPro" id="IPR032675">
    <property type="entry name" value="LRR_dom_sf"/>
</dbReference>
<sequence>MCSAIITANCHITELDLSDNAFGPIGAEVLKLNNNGLGAGGKIIAKCLIDCHKNASRDGYEFKLKTFVAGRNRLENPGAKALAEAFKMLGSLEEVSIPQNGIQAEGICALARSFEYNPSLRVINLNDNTCTAVGATALAEVLGELTELEVLDLGDSTLSECSDECVDSEVYSEDEADDEEDEEEMDAEPVARRIESQKCMRVLELRGNTLGVESGNRIAQAIKRHPELERCLWSDMFTGRLKNEIPPILESLCSAMISSNCHITELDLSDNAFGPIGAE</sequence>
<dbReference type="EMBL" id="UYSL01024733">
    <property type="protein sequence ID" value="VDL83772.1"/>
    <property type="molecule type" value="Genomic_DNA"/>
</dbReference>
<dbReference type="GO" id="GO:0031267">
    <property type="term" value="F:small GTPase binding"/>
    <property type="evidence" value="ECO:0007669"/>
    <property type="project" value="TreeGrafter"/>
</dbReference>
<dbReference type="PANTHER" id="PTHR24113:SF12">
    <property type="entry name" value="RAN GTPASE-ACTIVATING PROTEIN 1"/>
    <property type="match status" value="1"/>
</dbReference>
<dbReference type="PANTHER" id="PTHR24113">
    <property type="entry name" value="RAN GTPASE-ACTIVATING PROTEIN 1"/>
    <property type="match status" value="1"/>
</dbReference>
<dbReference type="GO" id="GO:0006913">
    <property type="term" value="P:nucleocytoplasmic transport"/>
    <property type="evidence" value="ECO:0007669"/>
    <property type="project" value="TreeGrafter"/>
</dbReference>
<dbReference type="WBParaSite" id="NBR_0002003501-mRNA-1">
    <property type="protein sequence ID" value="NBR_0002003501-mRNA-1"/>
    <property type="gene ID" value="NBR_0002003501"/>
</dbReference>
<evidence type="ECO:0000256" key="1">
    <source>
        <dbReference type="ARBA" id="ARBA00022468"/>
    </source>
</evidence>
<gene>
    <name evidence="5" type="ORF">NBR_LOCUS20036</name>
</gene>
<dbReference type="SUPFAM" id="SSF52047">
    <property type="entry name" value="RNI-like"/>
    <property type="match status" value="1"/>
</dbReference>
<dbReference type="GO" id="GO:0005829">
    <property type="term" value="C:cytosol"/>
    <property type="evidence" value="ECO:0007669"/>
    <property type="project" value="TreeGrafter"/>
</dbReference>
<organism evidence="7">
    <name type="scientific">Nippostrongylus brasiliensis</name>
    <name type="common">Rat hookworm</name>
    <dbReference type="NCBI Taxonomy" id="27835"/>
    <lineage>
        <taxon>Eukaryota</taxon>
        <taxon>Metazoa</taxon>
        <taxon>Ecdysozoa</taxon>
        <taxon>Nematoda</taxon>
        <taxon>Chromadorea</taxon>
        <taxon>Rhabditida</taxon>
        <taxon>Rhabditina</taxon>
        <taxon>Rhabditomorpha</taxon>
        <taxon>Strongyloidea</taxon>
        <taxon>Heligmosomidae</taxon>
        <taxon>Nippostrongylus</taxon>
    </lineage>
</organism>
<dbReference type="AlphaFoldDB" id="A0A0N4YS13"/>
<proteinExistence type="predicted"/>
<evidence type="ECO:0000256" key="3">
    <source>
        <dbReference type="ARBA" id="ARBA00022737"/>
    </source>
</evidence>
<dbReference type="Pfam" id="PF13516">
    <property type="entry name" value="LRR_6"/>
    <property type="match status" value="3"/>
</dbReference>
<evidence type="ECO:0000313" key="7">
    <source>
        <dbReference type="WBParaSite" id="NBR_0002003501-mRNA-1"/>
    </source>
</evidence>
<name>A0A0N4YS13_NIPBR</name>
<accession>A0A0N4YS13</accession>
<evidence type="ECO:0000256" key="2">
    <source>
        <dbReference type="ARBA" id="ARBA00022614"/>
    </source>
</evidence>
<dbReference type="InterPro" id="IPR001611">
    <property type="entry name" value="Leu-rich_rpt"/>
</dbReference>
<feature type="region of interest" description="Disordered" evidence="4">
    <location>
        <begin position="169"/>
        <end position="189"/>
    </location>
</feature>
<dbReference type="STRING" id="27835.A0A0N4YS13"/>
<dbReference type="GO" id="GO:0005096">
    <property type="term" value="F:GTPase activator activity"/>
    <property type="evidence" value="ECO:0007669"/>
    <property type="project" value="UniProtKB-KW"/>
</dbReference>
<dbReference type="Proteomes" id="UP000271162">
    <property type="component" value="Unassembled WGS sequence"/>
</dbReference>
<reference evidence="5 6" key="2">
    <citation type="submission" date="2018-11" db="EMBL/GenBank/DDBJ databases">
        <authorList>
            <consortium name="Pathogen Informatics"/>
        </authorList>
    </citation>
    <scope>NUCLEOTIDE SEQUENCE [LARGE SCALE GENOMIC DNA]</scope>
</reference>
<keyword evidence="1" id="KW-0343">GTPase activation</keyword>
<dbReference type="GO" id="GO:0048471">
    <property type="term" value="C:perinuclear region of cytoplasm"/>
    <property type="evidence" value="ECO:0007669"/>
    <property type="project" value="TreeGrafter"/>
</dbReference>
<keyword evidence="2" id="KW-0433">Leucine-rich repeat</keyword>
<feature type="compositionally biased region" description="Acidic residues" evidence="4">
    <location>
        <begin position="169"/>
        <end position="187"/>
    </location>
</feature>
<evidence type="ECO:0000256" key="4">
    <source>
        <dbReference type="SAM" id="MobiDB-lite"/>
    </source>
</evidence>
<reference evidence="7" key="1">
    <citation type="submission" date="2017-02" db="UniProtKB">
        <authorList>
            <consortium name="WormBaseParasite"/>
        </authorList>
    </citation>
    <scope>IDENTIFICATION</scope>
</reference>
<dbReference type="InterPro" id="IPR027038">
    <property type="entry name" value="RanGap"/>
</dbReference>
<evidence type="ECO:0000313" key="6">
    <source>
        <dbReference type="Proteomes" id="UP000271162"/>
    </source>
</evidence>
<keyword evidence="3" id="KW-0677">Repeat</keyword>
<evidence type="ECO:0000313" key="5">
    <source>
        <dbReference type="EMBL" id="VDL83772.1"/>
    </source>
</evidence>
<dbReference type="Gene3D" id="3.80.10.10">
    <property type="entry name" value="Ribonuclease Inhibitor"/>
    <property type="match status" value="2"/>
</dbReference>
<dbReference type="GO" id="GO:0005634">
    <property type="term" value="C:nucleus"/>
    <property type="evidence" value="ECO:0007669"/>
    <property type="project" value="TreeGrafter"/>
</dbReference>
<dbReference type="SMART" id="SM00368">
    <property type="entry name" value="LRR_RI"/>
    <property type="match status" value="6"/>
</dbReference>
<protein>
    <submittedName>
        <fullName evidence="7">Ran GTPase-activating protein 1 (inferred by orthology to a human protein)</fullName>
    </submittedName>
</protein>